<feature type="compositionally biased region" description="Gly residues" evidence="1">
    <location>
        <begin position="278"/>
        <end position="287"/>
    </location>
</feature>
<organism evidence="3 4">
    <name type="scientific">Lasiosphaeria ovina</name>
    <dbReference type="NCBI Taxonomy" id="92902"/>
    <lineage>
        <taxon>Eukaryota</taxon>
        <taxon>Fungi</taxon>
        <taxon>Dikarya</taxon>
        <taxon>Ascomycota</taxon>
        <taxon>Pezizomycotina</taxon>
        <taxon>Sordariomycetes</taxon>
        <taxon>Sordariomycetidae</taxon>
        <taxon>Sordariales</taxon>
        <taxon>Lasiosphaeriaceae</taxon>
        <taxon>Lasiosphaeria</taxon>
    </lineage>
</organism>
<evidence type="ECO:0000256" key="2">
    <source>
        <dbReference type="SAM" id="Phobius"/>
    </source>
</evidence>
<feature type="region of interest" description="Disordered" evidence="1">
    <location>
        <begin position="14"/>
        <end position="51"/>
    </location>
</feature>
<dbReference type="EMBL" id="JAULSN010000002">
    <property type="protein sequence ID" value="KAK3379314.1"/>
    <property type="molecule type" value="Genomic_DNA"/>
</dbReference>
<proteinExistence type="predicted"/>
<feature type="compositionally biased region" description="Basic residues" evidence="1">
    <location>
        <begin position="153"/>
        <end position="162"/>
    </location>
</feature>
<keyword evidence="2" id="KW-0812">Transmembrane</keyword>
<reference evidence="3" key="1">
    <citation type="journal article" date="2023" name="Mol. Phylogenet. Evol.">
        <title>Genome-scale phylogeny and comparative genomics of the fungal order Sordariales.</title>
        <authorList>
            <person name="Hensen N."/>
            <person name="Bonometti L."/>
            <person name="Westerberg I."/>
            <person name="Brannstrom I.O."/>
            <person name="Guillou S."/>
            <person name="Cros-Aarteil S."/>
            <person name="Calhoun S."/>
            <person name="Haridas S."/>
            <person name="Kuo A."/>
            <person name="Mondo S."/>
            <person name="Pangilinan J."/>
            <person name="Riley R."/>
            <person name="LaButti K."/>
            <person name="Andreopoulos B."/>
            <person name="Lipzen A."/>
            <person name="Chen C."/>
            <person name="Yan M."/>
            <person name="Daum C."/>
            <person name="Ng V."/>
            <person name="Clum A."/>
            <person name="Steindorff A."/>
            <person name="Ohm R.A."/>
            <person name="Martin F."/>
            <person name="Silar P."/>
            <person name="Natvig D.O."/>
            <person name="Lalanne C."/>
            <person name="Gautier V."/>
            <person name="Ament-Velasquez S.L."/>
            <person name="Kruys A."/>
            <person name="Hutchinson M.I."/>
            <person name="Powell A.J."/>
            <person name="Barry K."/>
            <person name="Miller A.N."/>
            <person name="Grigoriev I.V."/>
            <person name="Debuchy R."/>
            <person name="Gladieux P."/>
            <person name="Hiltunen Thoren M."/>
            <person name="Johannesson H."/>
        </authorList>
    </citation>
    <scope>NUCLEOTIDE SEQUENCE</scope>
    <source>
        <strain evidence="3">CBS 958.72</strain>
    </source>
</reference>
<comment type="caution">
    <text evidence="3">The sequence shown here is derived from an EMBL/GenBank/DDBJ whole genome shotgun (WGS) entry which is preliminary data.</text>
</comment>
<reference evidence="3" key="2">
    <citation type="submission" date="2023-06" db="EMBL/GenBank/DDBJ databases">
        <authorList>
            <consortium name="Lawrence Berkeley National Laboratory"/>
            <person name="Haridas S."/>
            <person name="Hensen N."/>
            <person name="Bonometti L."/>
            <person name="Westerberg I."/>
            <person name="Brannstrom I.O."/>
            <person name="Guillou S."/>
            <person name="Cros-Aarteil S."/>
            <person name="Calhoun S."/>
            <person name="Kuo A."/>
            <person name="Mondo S."/>
            <person name="Pangilinan J."/>
            <person name="Riley R."/>
            <person name="Labutti K."/>
            <person name="Andreopoulos B."/>
            <person name="Lipzen A."/>
            <person name="Chen C."/>
            <person name="Yanf M."/>
            <person name="Daum C."/>
            <person name="Ng V."/>
            <person name="Clum A."/>
            <person name="Steindorff A."/>
            <person name="Ohm R."/>
            <person name="Martin F."/>
            <person name="Silar P."/>
            <person name="Natvig D."/>
            <person name="Lalanne C."/>
            <person name="Gautier V."/>
            <person name="Ament-Velasquez S.L."/>
            <person name="Kruys A."/>
            <person name="Hutchinson M.I."/>
            <person name="Powell A.J."/>
            <person name="Barry K."/>
            <person name="Miller A.N."/>
            <person name="Grigoriev I.V."/>
            <person name="Debuchy R."/>
            <person name="Gladieux P."/>
            <person name="Thoren M.H."/>
            <person name="Johannesson H."/>
        </authorList>
    </citation>
    <scope>NUCLEOTIDE SEQUENCE</scope>
    <source>
        <strain evidence="3">CBS 958.72</strain>
    </source>
</reference>
<dbReference type="Proteomes" id="UP001287356">
    <property type="component" value="Unassembled WGS sequence"/>
</dbReference>
<protein>
    <submittedName>
        <fullName evidence="3">Uncharacterized protein</fullName>
    </submittedName>
</protein>
<dbReference type="AlphaFoldDB" id="A0AAE0KMC3"/>
<evidence type="ECO:0000313" key="4">
    <source>
        <dbReference type="Proteomes" id="UP001287356"/>
    </source>
</evidence>
<feature type="region of interest" description="Disordered" evidence="1">
    <location>
        <begin position="274"/>
        <end position="297"/>
    </location>
</feature>
<sequence length="387" mass="41420">MRVELRYSSLFRPTSHKASRPYYRRRGGSQRLTTPPSLPPPAAAAAAGREQRQPVFDHGAYARLVQDSLTSHIMRNTQQQQQQRQNLNIAASQPSPPSGTMRDLEASRYEIALLALGILVLVAQMGVLLWVGVVRRPHGAHKRGQRWGGGGGRRGRRRRRGRRHEESAADDDSYGSDDNDESDEHYDDNDKHGSCLWRDVFGDTGTPLRHDRLVLGSGSGSASASGTDKKKNGNGSKGRSLVERVRQTSEQVAEAVQQELMELGRRMATVVAAPRHGSGSGTGGRSAGGLSSSSLPRDDVEVGIASGMAPARPVPAASSNTTGNNDAASLSCRDGADDCCNLASSRAGGGGAFHAAAAFADRTSSSGWSFRRHSSWVPESNDPFSLV</sequence>
<evidence type="ECO:0000313" key="3">
    <source>
        <dbReference type="EMBL" id="KAK3379314.1"/>
    </source>
</evidence>
<feature type="region of interest" description="Disordered" evidence="1">
    <location>
        <begin position="79"/>
        <end position="102"/>
    </location>
</feature>
<feature type="transmembrane region" description="Helical" evidence="2">
    <location>
        <begin position="111"/>
        <end position="133"/>
    </location>
</feature>
<keyword evidence="2" id="KW-0472">Membrane</keyword>
<evidence type="ECO:0000256" key="1">
    <source>
        <dbReference type="SAM" id="MobiDB-lite"/>
    </source>
</evidence>
<feature type="region of interest" description="Disordered" evidence="1">
    <location>
        <begin position="139"/>
        <end position="190"/>
    </location>
</feature>
<feature type="region of interest" description="Disordered" evidence="1">
    <location>
        <begin position="211"/>
        <end position="244"/>
    </location>
</feature>
<name>A0AAE0KMC3_9PEZI</name>
<keyword evidence="4" id="KW-1185">Reference proteome</keyword>
<feature type="compositionally biased region" description="Basic residues" evidence="1">
    <location>
        <begin position="14"/>
        <end position="28"/>
    </location>
</feature>
<keyword evidence="2" id="KW-1133">Transmembrane helix</keyword>
<accession>A0AAE0KMC3</accession>
<feature type="compositionally biased region" description="Acidic residues" evidence="1">
    <location>
        <begin position="168"/>
        <end position="187"/>
    </location>
</feature>
<gene>
    <name evidence="3" type="ORF">B0T24DRAFT_675122</name>
</gene>
<feature type="region of interest" description="Disordered" evidence="1">
    <location>
        <begin position="363"/>
        <end position="387"/>
    </location>
</feature>